<sequence>MARFLAATAAAAAIAVAAATAAATDAASAAAAAAAAAASAAGSGHAGPAPVGPLVRLASASFAEGPLPTGAPGALLFTDIPASTHGPRRVVVLPPPGAAPAAPGAAGGGGGGGGGNSGGGGVRPFRGAPAVVVSHFAGRRLNSPNDVAPDGRGGLYFTDPPYGFIRGDAEGERELAFSGVYYLPPGGGLPAPADAAAAAAPPTVAAPALVLIDDRLALPNGVVWAPGGRLVVSDSAGGAWYTYERCWCGRRGRVDVGAGWRRRRLAADPATARGGGLVDGLGVDAATGTVYGTGVGGVVAVVEPPGVVVPLLKTPPAAASVTNVAVGAGRWLYVTTNEGVYRARLPPVEATAGTRARGG</sequence>
<dbReference type="Proteomes" id="UP000798662">
    <property type="component" value="Chromosome 2"/>
</dbReference>
<proteinExistence type="predicted"/>
<evidence type="ECO:0000313" key="2">
    <source>
        <dbReference type="Proteomes" id="UP000798662"/>
    </source>
</evidence>
<comment type="caution">
    <text evidence="1">The sequence shown here is derived from an EMBL/GenBank/DDBJ whole genome shotgun (WGS) entry which is preliminary data.</text>
</comment>
<protein>
    <submittedName>
        <fullName evidence="1">Uncharacterized protein</fullName>
    </submittedName>
</protein>
<dbReference type="EMBL" id="CM020619">
    <property type="protein sequence ID" value="KAK1865876.1"/>
    <property type="molecule type" value="Genomic_DNA"/>
</dbReference>
<gene>
    <name evidence="1" type="ORF">I4F81_008399</name>
</gene>
<keyword evidence="2" id="KW-1185">Reference proteome</keyword>
<organism evidence="1 2">
    <name type="scientific">Pyropia yezoensis</name>
    <name type="common">Susabi-nori</name>
    <name type="synonym">Porphyra yezoensis</name>
    <dbReference type="NCBI Taxonomy" id="2788"/>
    <lineage>
        <taxon>Eukaryota</taxon>
        <taxon>Rhodophyta</taxon>
        <taxon>Bangiophyceae</taxon>
        <taxon>Bangiales</taxon>
        <taxon>Bangiaceae</taxon>
        <taxon>Pyropia</taxon>
    </lineage>
</organism>
<name>A0ACC3C6E0_PYRYE</name>
<reference evidence="1" key="1">
    <citation type="submission" date="2019-11" db="EMBL/GenBank/DDBJ databases">
        <title>Nori genome reveals adaptations in red seaweeds to the harsh intertidal environment.</title>
        <authorList>
            <person name="Wang D."/>
            <person name="Mao Y."/>
        </authorList>
    </citation>
    <scope>NUCLEOTIDE SEQUENCE</scope>
    <source>
        <tissue evidence="1">Gametophyte</tissue>
    </source>
</reference>
<evidence type="ECO:0000313" key="1">
    <source>
        <dbReference type="EMBL" id="KAK1865876.1"/>
    </source>
</evidence>
<accession>A0ACC3C6E0</accession>